<evidence type="ECO:0000256" key="1">
    <source>
        <dbReference type="SAM" id="MobiDB-lite"/>
    </source>
</evidence>
<organism evidence="4 5">
    <name type="scientific">Rhynchospora pubera</name>
    <dbReference type="NCBI Taxonomy" id="906938"/>
    <lineage>
        <taxon>Eukaryota</taxon>
        <taxon>Viridiplantae</taxon>
        <taxon>Streptophyta</taxon>
        <taxon>Embryophyta</taxon>
        <taxon>Tracheophyta</taxon>
        <taxon>Spermatophyta</taxon>
        <taxon>Magnoliopsida</taxon>
        <taxon>Liliopsida</taxon>
        <taxon>Poales</taxon>
        <taxon>Cyperaceae</taxon>
        <taxon>Cyperoideae</taxon>
        <taxon>Rhynchosporeae</taxon>
        <taxon>Rhynchospora</taxon>
    </lineage>
</organism>
<feature type="compositionally biased region" description="Pro residues" evidence="1">
    <location>
        <begin position="211"/>
        <end position="222"/>
    </location>
</feature>
<evidence type="ECO:0000313" key="3">
    <source>
        <dbReference type="EMBL" id="KAJ4784766.1"/>
    </source>
</evidence>
<accession>A0AAV8GJ41</accession>
<dbReference type="InterPro" id="IPR024752">
    <property type="entry name" value="Myb/SANT-like_dom"/>
</dbReference>
<reference evidence="4" key="1">
    <citation type="submission" date="2022-08" db="EMBL/GenBank/DDBJ databases">
        <authorList>
            <person name="Marques A."/>
        </authorList>
    </citation>
    <scope>NUCLEOTIDE SEQUENCE</scope>
    <source>
        <strain evidence="4">RhyPub2mFocal</strain>
        <tissue evidence="4">Leaves</tissue>
    </source>
</reference>
<keyword evidence="5" id="KW-1185">Reference proteome</keyword>
<dbReference type="AlphaFoldDB" id="A0AAV8GJ41"/>
<feature type="compositionally biased region" description="Polar residues" evidence="1">
    <location>
        <begin position="364"/>
        <end position="374"/>
    </location>
</feature>
<feature type="region of interest" description="Disordered" evidence="1">
    <location>
        <begin position="200"/>
        <end position="243"/>
    </location>
</feature>
<proteinExistence type="predicted"/>
<dbReference type="PANTHER" id="PTHR47584">
    <property type="match status" value="1"/>
</dbReference>
<evidence type="ECO:0000313" key="5">
    <source>
        <dbReference type="Proteomes" id="UP001140206"/>
    </source>
</evidence>
<name>A0AAV8GJ41_9POAL</name>
<sequence length="374" mass="43295">MKTDTDRTRRDEMKAKRLRGIIWEKTDGSGRKLFSQSSSSRSRTANWTHSLDVSLLTILKQEYIEGNFVNRQFTKSSWDQIVAAFNAKTKLNFTKEHLKNRLKTLRILFKQYDELAVMNGWMWDPDHNVPRPEDPAEWERVIAINPQYAKCRDKPCPEYPILKLFFIKNATNQTQLDAMAVELTEKDEGSSSSLKLLEKSTPNHHHHCSNTPPPPAPPPPSYPTTNEYNEPDDNSSSDITEKSPKLTKALEELLELNRRQQEVIEDILNQETSFRLKTARGNPRYSPEQCIAKLKTVRNLSSQAFLAACEAFRDKHERRVFMSLQGKTLHAWIERTVLMQPQHIFPQPLQQHFHGDHHMGNTACHPQSQEVNFP</sequence>
<dbReference type="GO" id="GO:0003677">
    <property type="term" value="F:DNA binding"/>
    <property type="evidence" value="ECO:0007669"/>
    <property type="project" value="UniProtKB-KW"/>
</dbReference>
<dbReference type="Proteomes" id="UP001140206">
    <property type="component" value="Chromosome 2"/>
</dbReference>
<gene>
    <name evidence="4" type="ORF">LUZ62_015459</name>
    <name evidence="3" type="ORF">LUZ62_036012</name>
</gene>
<dbReference type="EMBL" id="JAMFTS010000002">
    <property type="protein sequence ID" value="KAJ4784766.1"/>
    <property type="molecule type" value="Genomic_DNA"/>
</dbReference>
<dbReference type="PANTHER" id="PTHR47584:SF14">
    <property type="entry name" value="L10-INTERACTING MYB DOMAIN-CONTAINING PROTEIN-LIKE"/>
    <property type="match status" value="1"/>
</dbReference>
<evidence type="ECO:0000259" key="2">
    <source>
        <dbReference type="Pfam" id="PF12776"/>
    </source>
</evidence>
<keyword evidence="4" id="KW-0238">DNA-binding</keyword>
<evidence type="ECO:0000313" key="4">
    <source>
        <dbReference type="EMBL" id="KAJ4802893.1"/>
    </source>
</evidence>
<feature type="domain" description="Myb/SANT-like" evidence="2">
    <location>
        <begin position="46"/>
        <end position="129"/>
    </location>
</feature>
<dbReference type="EMBL" id="JAMFTS010000001">
    <property type="protein sequence ID" value="KAJ4802893.1"/>
    <property type="molecule type" value="Genomic_DNA"/>
</dbReference>
<feature type="region of interest" description="Disordered" evidence="1">
    <location>
        <begin position="355"/>
        <end position="374"/>
    </location>
</feature>
<dbReference type="Proteomes" id="UP001140206">
    <property type="component" value="Chromosome 1"/>
</dbReference>
<dbReference type="InterPro" id="IPR045026">
    <property type="entry name" value="LIMYB"/>
</dbReference>
<protein>
    <submittedName>
        <fullName evidence="4">Myb/SANT-like DNA-binding domain protein</fullName>
    </submittedName>
</protein>
<comment type="caution">
    <text evidence="4">The sequence shown here is derived from an EMBL/GenBank/DDBJ whole genome shotgun (WGS) entry which is preliminary data.</text>
</comment>
<dbReference type="Pfam" id="PF12776">
    <property type="entry name" value="Myb_DNA-bind_3"/>
    <property type="match status" value="1"/>
</dbReference>